<dbReference type="Proteomes" id="UP000316621">
    <property type="component" value="Chromosome 4"/>
</dbReference>
<dbReference type="AlphaFoldDB" id="A0A4Y7JIS6"/>
<keyword evidence="2" id="KW-1185">Reference proteome</keyword>
<name>A0A4Y7JIS6_PAPSO</name>
<accession>A0A4Y7JIS6</accession>
<sequence length="66" mass="7325">MVDPLTKGCSRQTFTSKNSVVVCEPMLLFSLLSGGSYNHKINTDGAYEFKKTLKKDVSTGNERNHT</sequence>
<evidence type="ECO:0000313" key="1">
    <source>
        <dbReference type="EMBL" id="RZC59841.1"/>
    </source>
</evidence>
<gene>
    <name evidence="1" type="ORF">C5167_007135</name>
</gene>
<evidence type="ECO:0000313" key="2">
    <source>
        <dbReference type="Proteomes" id="UP000316621"/>
    </source>
</evidence>
<organism evidence="1 2">
    <name type="scientific">Papaver somniferum</name>
    <name type="common">Opium poppy</name>
    <dbReference type="NCBI Taxonomy" id="3469"/>
    <lineage>
        <taxon>Eukaryota</taxon>
        <taxon>Viridiplantae</taxon>
        <taxon>Streptophyta</taxon>
        <taxon>Embryophyta</taxon>
        <taxon>Tracheophyta</taxon>
        <taxon>Spermatophyta</taxon>
        <taxon>Magnoliopsida</taxon>
        <taxon>Ranunculales</taxon>
        <taxon>Papaveraceae</taxon>
        <taxon>Papaveroideae</taxon>
        <taxon>Papaver</taxon>
    </lineage>
</organism>
<dbReference type="Gramene" id="RZC59841">
    <property type="protein sequence ID" value="RZC59841"/>
    <property type="gene ID" value="C5167_007135"/>
</dbReference>
<proteinExistence type="predicted"/>
<protein>
    <submittedName>
        <fullName evidence="1">Uncharacterized protein</fullName>
    </submittedName>
</protein>
<reference evidence="1 2" key="1">
    <citation type="journal article" date="2018" name="Science">
        <title>The opium poppy genome and morphinan production.</title>
        <authorList>
            <person name="Guo L."/>
            <person name="Winzer T."/>
            <person name="Yang X."/>
            <person name="Li Y."/>
            <person name="Ning Z."/>
            <person name="He Z."/>
            <person name="Teodor R."/>
            <person name="Lu Y."/>
            <person name="Bowser T.A."/>
            <person name="Graham I.A."/>
            <person name="Ye K."/>
        </authorList>
    </citation>
    <scope>NUCLEOTIDE SEQUENCE [LARGE SCALE GENOMIC DNA]</scope>
    <source>
        <strain evidence="2">cv. HN1</strain>
        <tissue evidence="1">Leaves</tissue>
    </source>
</reference>
<dbReference type="EMBL" id="CM010718">
    <property type="protein sequence ID" value="RZC59841.1"/>
    <property type="molecule type" value="Genomic_DNA"/>
</dbReference>